<dbReference type="Pfam" id="PF07238">
    <property type="entry name" value="PilZ"/>
    <property type="match status" value="1"/>
</dbReference>
<feature type="domain" description="PilZ" evidence="4">
    <location>
        <begin position="120"/>
        <end position="228"/>
    </location>
</feature>
<dbReference type="KEGG" id="pmaw:MACH26_22920"/>
<keyword evidence="7" id="KW-1185">Reference proteome</keyword>
<dbReference type="Proteomes" id="UP001333710">
    <property type="component" value="Chromosome"/>
</dbReference>
<dbReference type="InterPro" id="IPR009926">
    <property type="entry name" value="T3SS_YcgR_PilZN"/>
</dbReference>
<evidence type="ECO:0000313" key="7">
    <source>
        <dbReference type="Proteomes" id="UP001333710"/>
    </source>
</evidence>
<dbReference type="GO" id="GO:0035438">
    <property type="term" value="F:cyclic-di-GMP binding"/>
    <property type="evidence" value="ECO:0007669"/>
    <property type="project" value="InterPro"/>
</dbReference>
<dbReference type="InterPro" id="IPR012349">
    <property type="entry name" value="Split_barrel_FMN-bd"/>
</dbReference>
<keyword evidence="1" id="KW-0973">c-di-GMP</keyword>
<sequence>MAILASRQKLSSADINKLRSIKPGLAVDFQLSFPTTVKRVRSEFIGADGRKILIFKFPDEKKFGPLRDGLYVDSNIIVRLVLEETGEIIAFKSKVRAITMSPIHAVWVNYPEAVQIQGLRAEKRAQIRVPCELNALRGNISAEHKNKLAEGMILDISASGCRVGVTRKGREKIEDKHIMLEVSAPGQQEDFRFKSEIMNIRMDELYFYYGLRFEEKNHYTEALLDRLMVSP</sequence>
<evidence type="ECO:0000259" key="4">
    <source>
        <dbReference type="Pfam" id="PF07238"/>
    </source>
</evidence>
<keyword evidence="2" id="KW-0547">Nucleotide-binding</keyword>
<dbReference type="InterPro" id="IPR009875">
    <property type="entry name" value="PilZ_domain"/>
</dbReference>
<organism evidence="6 7">
    <name type="scientific">Planctobacterium marinum</name>
    <dbReference type="NCBI Taxonomy" id="1631968"/>
    <lineage>
        <taxon>Bacteria</taxon>
        <taxon>Pseudomonadati</taxon>
        <taxon>Pseudomonadota</taxon>
        <taxon>Gammaproteobacteria</taxon>
        <taxon>Alteromonadales</taxon>
        <taxon>Alteromonadaceae</taxon>
        <taxon>Planctobacterium</taxon>
    </lineage>
</organism>
<feature type="domain" description="Type III secretion system flagellar brake protein YcgR PilZN" evidence="5">
    <location>
        <begin position="22"/>
        <end position="111"/>
    </location>
</feature>
<dbReference type="Pfam" id="PF12945">
    <property type="entry name" value="PilZNR"/>
    <property type="match status" value="1"/>
</dbReference>
<evidence type="ECO:0000256" key="3">
    <source>
        <dbReference type="ARBA" id="ARBA00023143"/>
    </source>
</evidence>
<name>A0AA48HI18_9ALTE</name>
<evidence type="ECO:0000313" key="6">
    <source>
        <dbReference type="EMBL" id="BDX06771.1"/>
    </source>
</evidence>
<dbReference type="RefSeq" id="WP_338292772.1">
    <property type="nucleotide sequence ID" value="NZ_AP027272.1"/>
</dbReference>
<dbReference type="SUPFAM" id="SSF141371">
    <property type="entry name" value="PilZ domain-like"/>
    <property type="match status" value="2"/>
</dbReference>
<accession>A0AA48HI18</accession>
<protein>
    <recommendedName>
        <fullName evidence="8">Flagellar brake protein</fullName>
    </recommendedName>
</protein>
<dbReference type="AlphaFoldDB" id="A0AA48HI18"/>
<proteinExistence type="predicted"/>
<evidence type="ECO:0008006" key="8">
    <source>
        <dbReference type="Google" id="ProtNLM"/>
    </source>
</evidence>
<keyword evidence="3" id="KW-0975">Bacterial flagellum</keyword>
<evidence type="ECO:0000256" key="2">
    <source>
        <dbReference type="ARBA" id="ARBA00022741"/>
    </source>
</evidence>
<gene>
    <name evidence="6" type="ORF">MACH26_22920</name>
</gene>
<dbReference type="Gene3D" id="2.40.10.220">
    <property type="entry name" value="predicted glycosyltransferase like domains"/>
    <property type="match status" value="1"/>
</dbReference>
<evidence type="ECO:0000256" key="1">
    <source>
        <dbReference type="ARBA" id="ARBA00022636"/>
    </source>
</evidence>
<evidence type="ECO:0000259" key="5">
    <source>
        <dbReference type="Pfam" id="PF12945"/>
    </source>
</evidence>
<dbReference type="EMBL" id="AP027272">
    <property type="protein sequence ID" value="BDX06771.1"/>
    <property type="molecule type" value="Genomic_DNA"/>
</dbReference>
<reference evidence="6" key="1">
    <citation type="submission" date="2023-01" db="EMBL/GenBank/DDBJ databases">
        <title>Complete genome sequence of Planctobacterium marinum strain Dej080120_11.</title>
        <authorList>
            <person name="Ueki S."/>
            <person name="Maruyama F."/>
        </authorList>
    </citation>
    <scope>NUCLEOTIDE SEQUENCE</scope>
    <source>
        <strain evidence="6">Dej080120_11</strain>
    </source>
</reference>
<dbReference type="Gene3D" id="2.30.110.10">
    <property type="entry name" value="Electron Transport, Fmn-binding Protein, Chain A"/>
    <property type="match status" value="1"/>
</dbReference>